<reference evidence="1" key="1">
    <citation type="submission" date="2017-12" db="EMBL/GenBank/DDBJ databases">
        <title>FDA dAtabase for Regulatory Grade micrObial Sequences (FDA-ARGOS): Supporting development and validation of Infectious Disease Dx tests.</title>
        <authorList>
            <person name="Hoffmann M."/>
            <person name="Allard M."/>
            <person name="Evans P."/>
            <person name="Brown E."/>
            <person name="Tallon L.J."/>
            <person name="Sadzewicz L."/>
            <person name="Sengamalay N."/>
            <person name="Ott S."/>
            <person name="Godinez A."/>
            <person name="Nagaraj S."/>
            <person name="Vavikolanu K."/>
            <person name="Aluvathingal J."/>
            <person name="Nadendla S."/>
            <person name="Hobson J."/>
            <person name="Sichtig H."/>
        </authorList>
    </citation>
    <scope>NUCLEOTIDE SEQUENCE [LARGE SCALE GENOMIC DNA]</scope>
    <source>
        <strain evidence="1">FDAARGOS_113</strain>
    </source>
</reference>
<keyword evidence="2" id="KW-1185">Reference proteome</keyword>
<comment type="caution">
    <text evidence="1">The sequence shown here is derived from an EMBL/GenBank/DDBJ whole genome shotgun (WGS) entry which is preliminary data.</text>
</comment>
<dbReference type="RefSeq" id="WP_000845566.1">
    <property type="nucleotide sequence ID" value="NZ_CAWMSS010000002.1"/>
</dbReference>
<evidence type="ECO:0000313" key="1">
    <source>
        <dbReference type="EMBL" id="PNM64306.1"/>
    </source>
</evidence>
<gene>
    <name evidence="1" type="ORF">AL544_005180</name>
</gene>
<dbReference type="EMBL" id="LOSJ02000001">
    <property type="protein sequence ID" value="PNM64306.1"/>
    <property type="molecule type" value="Genomic_DNA"/>
</dbReference>
<organism evidence="1 2">
    <name type="scientific">Vibrio mimicus</name>
    <dbReference type="NCBI Taxonomy" id="674"/>
    <lineage>
        <taxon>Bacteria</taxon>
        <taxon>Pseudomonadati</taxon>
        <taxon>Pseudomonadota</taxon>
        <taxon>Gammaproteobacteria</taxon>
        <taxon>Vibrionales</taxon>
        <taxon>Vibrionaceae</taxon>
        <taxon>Vibrio</taxon>
    </lineage>
</organism>
<dbReference type="InterPro" id="IPR012106">
    <property type="entry name" value="Phage_Mu_Gp1"/>
</dbReference>
<protein>
    <recommendedName>
        <fullName evidence="3">Phage scaffold protein</fullName>
    </recommendedName>
</protein>
<dbReference type="Pfam" id="PF10123">
    <property type="entry name" value="Mu-like_Pro"/>
    <property type="match status" value="1"/>
</dbReference>
<dbReference type="AlphaFoldDB" id="A0A2J9VKK4"/>
<evidence type="ECO:0008006" key="3">
    <source>
        <dbReference type="Google" id="ProtNLM"/>
    </source>
</evidence>
<evidence type="ECO:0000313" key="2">
    <source>
        <dbReference type="Proteomes" id="UP000053748"/>
    </source>
</evidence>
<sequence>MKTEIVTPHPLAVLSAFSAQGMAILNAELTQLDDGWYQLLPAGAFKARDGRPTDTEDGHWHLDAEIAANMIAATKAASDKVLIDYDHQALTARHQNGPVPAAAWLNASNIEWREGKGLYVKPEFTQQAQTLITNKEYGFLSAVFPYDKQGRPLSLRMAALTNDPGVVGMEPLAKLAADFNLSFYTHDKSINGQTEDPLVNDLLKKLLGKLGVEVPDGGELSEAQSTAALDALDALKTKADKSGELETKVATLSAENTNLSQAYNGVTERIAVLSAQSQSSQVDTLINQAKAEGKIIEAEVAHLSSFGQTQGVAALSAMLEKRPAIAALSAQQTITTPPEKKNDDLSDEDLAVLSACGLDKAAFLAAKGN</sequence>
<dbReference type="OrthoDB" id="2043985at2"/>
<accession>A0A2J9VKK4</accession>
<dbReference type="Proteomes" id="UP000053748">
    <property type="component" value="Unassembled WGS sequence"/>
</dbReference>
<dbReference type="PIRSF" id="PIRSF016624">
    <property type="entry name" value="Mu_prophg_I"/>
    <property type="match status" value="1"/>
</dbReference>
<proteinExistence type="predicted"/>
<name>A0A2J9VKK4_VIBMI</name>